<feature type="compositionally biased region" description="Pro residues" evidence="1">
    <location>
        <begin position="629"/>
        <end position="645"/>
    </location>
</feature>
<feature type="compositionally biased region" description="Basic and acidic residues" evidence="1">
    <location>
        <begin position="733"/>
        <end position="754"/>
    </location>
</feature>
<sequence>MPLPTSVEGASEGTAESDAVRMSRRRSSIDEGALSRQTSNSRLLDGDPDYSARTMRRRSSVDDGTMSGSQRSLVTGNDGGTSPNPLHDSTVTTAADALRMARLVGFSESSLVESTETLLPPTGGGGSPWRPAGNPPDRRPNAARRRSDESEMSTMTRPPPPSQPRRQSDGAPVQRRRSSVDEGAISRQNSRSRLLDGDDGQPSRTARRRSSVADDGSLSREGSRRNLMQGLDGGDDSDQSLLVMRRVVAEARRRRASEDGGDGEEEEDRSPSPTSDPPGDADQAGLLSMEDLLQSIQDDIRPKDESAAGNPAAPRAPPTRGEYLSDRIAQIKQTMQSEYRGSVQSEHTSYSGYSEIDDEESSVTDNGSDGRGGGADADSPRRDRASTDADETTGSAHGGDELDVSQRDESVATDAPEGIAAEEDDEDEGKDAEDEEEVEPAAEPGEDEAEDESPPPPPAPPAEKVKLSFGSGLNIDLSAITTLKAAKPSSRKSDPKPEDVPKPSRREEAKKVDPKTTIADIKTFETTNLPFTGSLGESGMYTGSVSGQYKPHGKGTMVYDNGDVIRGYWAEGDLVRESEMYSDSDDDDDDDDDDGEEDLMGSMANVATRSRSKSRDAGRSRSRDRRPAEAPPPPKPRTPRPPPPEFKIGDRGERKDMIVDKDEALKMIDHLQFGDGAFIRRSDGKWTYAVVKSFEDTQEGRNAIRFIVNDRNSSKSYAKKYWESHVRPLKGMKIPEPEKPAAAERGREKQRDGQADAPSHDPAAADDRGTSCPPVTQSRFNFEVPGRRGRSRSHSKRRAVSASPMRILTSIVESEAEDEDDDDDGHTGSESTMQ</sequence>
<feature type="compositionally biased region" description="Basic and acidic residues" evidence="1">
    <location>
        <begin position="378"/>
        <end position="387"/>
    </location>
</feature>
<organism evidence="2 3">
    <name type="scientific">Thalassiosira oceanica</name>
    <name type="common">Marine diatom</name>
    <dbReference type="NCBI Taxonomy" id="159749"/>
    <lineage>
        <taxon>Eukaryota</taxon>
        <taxon>Sar</taxon>
        <taxon>Stramenopiles</taxon>
        <taxon>Ochrophyta</taxon>
        <taxon>Bacillariophyta</taxon>
        <taxon>Coscinodiscophyceae</taxon>
        <taxon>Thalassiosirophycidae</taxon>
        <taxon>Thalassiosirales</taxon>
        <taxon>Thalassiosiraceae</taxon>
        <taxon>Thalassiosira</taxon>
    </lineage>
</organism>
<dbReference type="PANTHER" id="PTHR48125">
    <property type="entry name" value="LP07818P1"/>
    <property type="match status" value="1"/>
</dbReference>
<feature type="region of interest" description="Disordered" evidence="1">
    <location>
        <begin position="576"/>
        <end position="655"/>
    </location>
</feature>
<proteinExistence type="predicted"/>
<feature type="compositionally biased region" description="Acidic residues" evidence="1">
    <location>
        <begin position="814"/>
        <end position="824"/>
    </location>
</feature>
<feature type="compositionally biased region" description="Low complexity" evidence="1">
    <location>
        <begin position="108"/>
        <end position="121"/>
    </location>
</feature>
<feature type="compositionally biased region" description="Polar residues" evidence="1">
    <location>
        <begin position="66"/>
        <end position="93"/>
    </location>
</feature>
<feature type="compositionally biased region" description="Polar residues" evidence="1">
    <location>
        <begin position="331"/>
        <end position="352"/>
    </location>
</feature>
<feature type="compositionally biased region" description="Basic and acidic residues" evidence="1">
    <location>
        <begin position="613"/>
        <end position="628"/>
    </location>
</feature>
<feature type="region of interest" description="Disordered" evidence="1">
    <location>
        <begin position="1"/>
        <end position="93"/>
    </location>
</feature>
<feature type="compositionally biased region" description="Basic and acidic residues" evidence="1">
    <location>
        <begin position="491"/>
        <end position="514"/>
    </location>
</feature>
<accession>K0T0X2</accession>
<gene>
    <name evidence="2" type="ORF">THAOC_06223</name>
</gene>
<feature type="region of interest" description="Disordered" evidence="1">
    <location>
        <begin position="729"/>
        <end position="834"/>
    </location>
</feature>
<feature type="compositionally biased region" description="Basic residues" evidence="1">
    <location>
        <begin position="787"/>
        <end position="799"/>
    </location>
</feature>
<dbReference type="eggNOG" id="ENOG502QX2A">
    <property type="taxonomic scope" value="Eukaryota"/>
</dbReference>
<keyword evidence="3" id="KW-1185">Reference proteome</keyword>
<feature type="region of interest" description="Disordered" evidence="1">
    <location>
        <begin position="528"/>
        <end position="555"/>
    </location>
</feature>
<feature type="compositionally biased region" description="Basic and acidic residues" evidence="1">
    <location>
        <begin position="398"/>
        <end position="410"/>
    </location>
</feature>
<protein>
    <submittedName>
        <fullName evidence="2">Uncharacterized protein</fullName>
    </submittedName>
</protein>
<feature type="region of interest" description="Disordered" evidence="1">
    <location>
        <begin position="108"/>
        <end position="516"/>
    </location>
</feature>
<dbReference type="AlphaFoldDB" id="K0T0X2"/>
<dbReference type="EMBL" id="AGNL01006119">
    <property type="protein sequence ID" value="EJK72258.1"/>
    <property type="molecule type" value="Genomic_DNA"/>
</dbReference>
<evidence type="ECO:0000313" key="2">
    <source>
        <dbReference type="EMBL" id="EJK72258.1"/>
    </source>
</evidence>
<feature type="compositionally biased region" description="Acidic residues" evidence="1">
    <location>
        <begin position="420"/>
        <end position="453"/>
    </location>
</feature>
<dbReference type="Proteomes" id="UP000266841">
    <property type="component" value="Unassembled WGS sequence"/>
</dbReference>
<name>K0T0X2_THAOC</name>
<reference evidence="2 3" key="1">
    <citation type="journal article" date="2012" name="Genome Biol.">
        <title>Genome and low-iron response of an oceanic diatom adapted to chronic iron limitation.</title>
        <authorList>
            <person name="Lommer M."/>
            <person name="Specht M."/>
            <person name="Roy A.S."/>
            <person name="Kraemer L."/>
            <person name="Andreson R."/>
            <person name="Gutowska M.A."/>
            <person name="Wolf J."/>
            <person name="Bergner S.V."/>
            <person name="Schilhabel M.B."/>
            <person name="Klostermeier U.C."/>
            <person name="Beiko R.G."/>
            <person name="Rosenstiel P."/>
            <person name="Hippler M."/>
            <person name="Laroche J."/>
        </authorList>
    </citation>
    <scope>NUCLEOTIDE SEQUENCE [LARGE SCALE GENOMIC DNA]</scope>
    <source>
        <strain evidence="2 3">CCMP1005</strain>
    </source>
</reference>
<feature type="compositionally biased region" description="Acidic residues" evidence="1">
    <location>
        <begin position="580"/>
        <end position="599"/>
    </location>
</feature>
<evidence type="ECO:0000313" key="3">
    <source>
        <dbReference type="Proteomes" id="UP000266841"/>
    </source>
</evidence>
<dbReference type="OrthoDB" id="10678471at2759"/>
<dbReference type="PANTHER" id="PTHR48125:SF12">
    <property type="entry name" value="AT HOOK TRANSCRIPTION FACTOR FAMILY-RELATED"/>
    <property type="match status" value="1"/>
</dbReference>
<feature type="compositionally biased region" description="Acidic residues" evidence="1">
    <location>
        <begin position="259"/>
        <end position="268"/>
    </location>
</feature>
<comment type="caution">
    <text evidence="2">The sequence shown here is derived from an EMBL/GenBank/DDBJ whole genome shotgun (WGS) entry which is preliminary data.</text>
</comment>
<evidence type="ECO:0000256" key="1">
    <source>
        <dbReference type="SAM" id="MobiDB-lite"/>
    </source>
</evidence>
<feature type="compositionally biased region" description="Basic and acidic residues" evidence="1">
    <location>
        <begin position="136"/>
        <end position="149"/>
    </location>
</feature>